<dbReference type="AlphaFoldDB" id="A0A238CZZ4"/>
<protein>
    <submittedName>
        <fullName evidence="2">Uncharacterized protein</fullName>
    </submittedName>
</protein>
<evidence type="ECO:0000313" key="3">
    <source>
        <dbReference type="Proteomes" id="UP000214566"/>
    </source>
</evidence>
<keyword evidence="3" id="KW-1185">Reference proteome</keyword>
<feature type="compositionally biased region" description="Basic and acidic residues" evidence="1">
    <location>
        <begin position="120"/>
        <end position="135"/>
    </location>
</feature>
<accession>A0A238CZZ4</accession>
<dbReference type="Proteomes" id="UP000214566">
    <property type="component" value="Unassembled WGS sequence"/>
</dbReference>
<sequence length="135" mass="14519">MAAVDTTAANTAFAKVARVGLGNVELADVRAAALMVWYGQEDPTFDAVRGPHLDEASCDAFFARHLAISRARDSSEVIIMKKPLETTPIDGSAKAMTVQPVKGSNSRSAKPANFPPRTQAKPDERLPIKERPKGM</sequence>
<reference evidence="2 3" key="1">
    <citation type="submission" date="2016-06" db="EMBL/GenBank/DDBJ databases">
        <authorList>
            <person name="Kjaerup R.B."/>
            <person name="Dalgaard T.S."/>
            <person name="Juul-Madsen H.R."/>
        </authorList>
    </citation>
    <scope>NUCLEOTIDE SEQUENCE [LARGE SCALE GENOMIC DNA]</scope>
    <source>
        <strain evidence="2 3">DSM 16361</strain>
    </source>
</reference>
<proteinExistence type="predicted"/>
<dbReference type="RefSeq" id="WP_094159100.1">
    <property type="nucleotide sequence ID" value="NZ_LT592170.1"/>
</dbReference>
<name>A0A238CZZ4_THIDL</name>
<evidence type="ECO:0000313" key="2">
    <source>
        <dbReference type="EMBL" id="SBP86576.1"/>
    </source>
</evidence>
<dbReference type="EMBL" id="FLMQ01000034">
    <property type="protein sequence ID" value="SBP86576.1"/>
    <property type="molecule type" value="Genomic_DNA"/>
</dbReference>
<gene>
    <name evidence="2" type="ORF">THIARS_40205</name>
</gene>
<evidence type="ECO:0000256" key="1">
    <source>
        <dbReference type="SAM" id="MobiDB-lite"/>
    </source>
</evidence>
<feature type="region of interest" description="Disordered" evidence="1">
    <location>
        <begin position="89"/>
        <end position="135"/>
    </location>
</feature>
<organism evidence="2 3">
    <name type="scientific">Thiomonas delicata</name>
    <name type="common">Thiomonas cuprina</name>
    <dbReference type="NCBI Taxonomy" id="364030"/>
    <lineage>
        <taxon>Bacteria</taxon>
        <taxon>Pseudomonadati</taxon>
        <taxon>Pseudomonadota</taxon>
        <taxon>Betaproteobacteria</taxon>
        <taxon>Burkholderiales</taxon>
        <taxon>Thiomonas</taxon>
    </lineage>
</organism>